<evidence type="ECO:0000313" key="1">
    <source>
        <dbReference type="EMBL" id="SEI09969.1"/>
    </source>
</evidence>
<protein>
    <submittedName>
        <fullName evidence="1">Uncharacterized protein</fullName>
    </submittedName>
</protein>
<proteinExistence type="predicted"/>
<name>A0A1H6N5N7_9RHOB</name>
<reference evidence="2" key="1">
    <citation type="submission" date="2016-10" db="EMBL/GenBank/DDBJ databases">
        <authorList>
            <person name="Varghese N."/>
            <person name="Submissions S."/>
        </authorList>
    </citation>
    <scope>NUCLEOTIDE SEQUENCE [LARGE SCALE GENOMIC DNA]</scope>
    <source>
        <strain evidence="2">DSM 11593</strain>
    </source>
</reference>
<dbReference type="AlphaFoldDB" id="A0A1H6N5N7"/>
<keyword evidence="2" id="KW-1185">Reference proteome</keyword>
<organism evidence="1 2">
    <name type="scientific">Paracoccus alkenifer</name>
    <dbReference type="NCBI Taxonomy" id="65735"/>
    <lineage>
        <taxon>Bacteria</taxon>
        <taxon>Pseudomonadati</taxon>
        <taxon>Pseudomonadota</taxon>
        <taxon>Alphaproteobacteria</taxon>
        <taxon>Rhodobacterales</taxon>
        <taxon>Paracoccaceae</taxon>
        <taxon>Paracoccus</taxon>
    </lineage>
</organism>
<accession>A0A1H6N5N7</accession>
<gene>
    <name evidence="1" type="ORF">SAMN04488075_2851</name>
</gene>
<dbReference type="EMBL" id="FNXG01000006">
    <property type="protein sequence ID" value="SEI09969.1"/>
    <property type="molecule type" value="Genomic_DNA"/>
</dbReference>
<evidence type="ECO:0000313" key="2">
    <source>
        <dbReference type="Proteomes" id="UP000199125"/>
    </source>
</evidence>
<dbReference type="Proteomes" id="UP000199125">
    <property type="component" value="Unassembled WGS sequence"/>
</dbReference>
<sequence>MSKPLMAADRGQLARVGAQMSFIPPRGGRGRSIRAMRRAHRHVRPDPDGFMRRWSMLMIVSFPSAGACGRHFGVTRQTACNWREATHRPYGDVVDFAIRTLPDYARVMGA</sequence>